<feature type="region of interest" description="Disordered" evidence="10">
    <location>
        <begin position="1"/>
        <end position="49"/>
    </location>
</feature>
<dbReference type="AlphaFoldDB" id="A0A5C5S1J8"/>
<dbReference type="GO" id="GO:0046872">
    <property type="term" value="F:metal ion binding"/>
    <property type="evidence" value="ECO:0007669"/>
    <property type="project" value="UniProtKB-KW"/>
</dbReference>
<keyword evidence="14" id="KW-1185">Reference proteome</keyword>
<sequence>MTGPAAGAPLPGRGPEAPSRPGRGPEAPSRPGRGPEAPSRPGRDHGAPSLEILPVFGVPEVTEGDDVGALLADAAPWLADGDVVVITSKVLSKAEGRVLRAPSDPEERDAFRRRLIADESVRVLATKGRTWITENKLGIVQAASGVDASNVASDTVALLPEDPDGSAAAVRAALRERLGVDVAVLVTDTMGRAWRNGQTDAAIGAAGMEVLHGYAGAVDAYGNDLVVTEIAVADELAAAADLVKGKLGGVPVAVVRGFSVREPEPGSPLATARGLVRPGEDDLFHTGVELARRQALLVRRSVRSFADEPVPEEDVRDAVAEALTAPAPHHTHPVRFVWVRDAARRTALLDAMKDQWAADLSGDGRTPESVAKRVRRGQLLYDAPELILPFMVPDGAHSYPDARRTAAEETMFTVAVGAAVQSLLVALAVRGIGSCWVGSTIFAAETVRTILDLPDDHRPAGAIAVGYPADPSVLSAPRPPLPPGAMLLER</sequence>
<dbReference type="Pfam" id="PF00881">
    <property type="entry name" value="Nitroreductase"/>
    <property type="match status" value="1"/>
</dbReference>
<dbReference type="NCBIfam" id="TIGR03553">
    <property type="entry name" value="F420_FbiB_CTERM"/>
    <property type="match status" value="1"/>
</dbReference>
<dbReference type="GO" id="GO:0052618">
    <property type="term" value="F:coenzyme F420-0:L-glutamate ligase activity"/>
    <property type="evidence" value="ECO:0007669"/>
    <property type="project" value="UniProtKB-EC"/>
</dbReference>
<protein>
    <submittedName>
        <fullName evidence="13">Coenzyme F420-0:L-glutamate ligase</fullName>
        <ecNumber evidence="13">6.3.2.31</ecNumber>
    </submittedName>
</protein>
<dbReference type="RefSeq" id="WP_146486916.1">
    <property type="nucleotide sequence ID" value="NZ_VIGX01000004.1"/>
</dbReference>
<dbReference type="PANTHER" id="PTHR47917">
    <property type="match status" value="1"/>
</dbReference>
<evidence type="ECO:0000259" key="12">
    <source>
        <dbReference type="Pfam" id="PF01996"/>
    </source>
</evidence>
<evidence type="ECO:0000256" key="6">
    <source>
        <dbReference type="ARBA" id="ARBA00023002"/>
    </source>
</evidence>
<evidence type="ECO:0000313" key="14">
    <source>
        <dbReference type="Proteomes" id="UP000319375"/>
    </source>
</evidence>
<dbReference type="InterPro" id="IPR002847">
    <property type="entry name" value="F420-0_gamma-glut_ligase-dom"/>
</dbReference>
<keyword evidence="4" id="KW-0460">Magnesium</keyword>
<evidence type="ECO:0000256" key="4">
    <source>
        <dbReference type="ARBA" id="ARBA00022842"/>
    </source>
</evidence>
<keyword evidence="7" id="KW-0342">GTP-binding</keyword>
<evidence type="ECO:0000313" key="13">
    <source>
        <dbReference type="EMBL" id="TWS29189.1"/>
    </source>
</evidence>
<organism evidence="13 14">
    <name type="scientific">Tsukamurella conjunctivitidis</name>
    <dbReference type="NCBI Taxonomy" id="2592068"/>
    <lineage>
        <taxon>Bacteria</taxon>
        <taxon>Bacillati</taxon>
        <taxon>Actinomycetota</taxon>
        <taxon>Actinomycetes</taxon>
        <taxon>Mycobacteriales</taxon>
        <taxon>Tsukamurellaceae</taxon>
        <taxon>Tsukamurella</taxon>
    </lineage>
</organism>
<feature type="domain" description="Nitroreductase" evidence="11">
    <location>
        <begin position="299"/>
        <end position="467"/>
    </location>
</feature>
<dbReference type="NCBIfam" id="NF009810">
    <property type="entry name" value="PRK13294.1"/>
    <property type="match status" value="1"/>
</dbReference>
<keyword evidence="2" id="KW-0479">Metal-binding</keyword>
<dbReference type="Pfam" id="PF01996">
    <property type="entry name" value="F420_ligase"/>
    <property type="match status" value="1"/>
</dbReference>
<dbReference type="GO" id="GO:0016491">
    <property type="term" value="F:oxidoreductase activity"/>
    <property type="evidence" value="ECO:0007669"/>
    <property type="project" value="UniProtKB-KW"/>
</dbReference>
<keyword evidence="3" id="KW-0547">Nucleotide-binding</keyword>
<dbReference type="Gene3D" id="3.40.109.10">
    <property type="entry name" value="NADH Oxidase"/>
    <property type="match status" value="1"/>
</dbReference>
<dbReference type="OrthoDB" id="9788295at2"/>
<feature type="domain" description="Coenzyme F420:L-glutamate ligase-like" evidence="12">
    <location>
        <begin position="58"/>
        <end position="257"/>
    </location>
</feature>
<dbReference type="HAMAP" id="MF_01259">
    <property type="entry name" value="F420_ligase_FbiB"/>
    <property type="match status" value="1"/>
</dbReference>
<keyword evidence="9" id="KW-0511">Multifunctional enzyme</keyword>
<evidence type="ECO:0000256" key="5">
    <source>
        <dbReference type="ARBA" id="ARBA00022958"/>
    </source>
</evidence>
<dbReference type="EC" id="6.3.2.31" evidence="13"/>
<comment type="caution">
    <text evidence="13">The sequence shown here is derived from an EMBL/GenBank/DDBJ whole genome shotgun (WGS) entry which is preliminary data.</text>
</comment>
<dbReference type="InterPro" id="IPR029479">
    <property type="entry name" value="Nitroreductase"/>
</dbReference>
<evidence type="ECO:0000259" key="11">
    <source>
        <dbReference type="Pfam" id="PF00881"/>
    </source>
</evidence>
<evidence type="ECO:0000256" key="10">
    <source>
        <dbReference type="SAM" id="MobiDB-lite"/>
    </source>
</evidence>
<dbReference type="InterPro" id="IPR023661">
    <property type="entry name" value="FbiB"/>
</dbReference>
<evidence type="ECO:0000256" key="2">
    <source>
        <dbReference type="ARBA" id="ARBA00022723"/>
    </source>
</evidence>
<dbReference type="NCBIfam" id="TIGR01916">
    <property type="entry name" value="F420_cofE"/>
    <property type="match status" value="1"/>
</dbReference>
<dbReference type="PANTHER" id="PTHR47917:SF1">
    <property type="entry name" value="COENZYME F420:L-GLUTAMATE LIGASE"/>
    <property type="match status" value="1"/>
</dbReference>
<dbReference type="InterPro" id="IPR008225">
    <property type="entry name" value="F420-0_g-glutamyl_ligase"/>
</dbReference>
<name>A0A5C5S1J8_9ACTN</name>
<dbReference type="Gene3D" id="3.30.1330.100">
    <property type="entry name" value="CofE-like"/>
    <property type="match status" value="1"/>
</dbReference>
<dbReference type="SUPFAM" id="SSF55469">
    <property type="entry name" value="FMN-dependent nitroreductase-like"/>
    <property type="match status" value="1"/>
</dbReference>
<dbReference type="Gene3D" id="3.90.1660.10">
    <property type="entry name" value="CofE-like domain"/>
    <property type="match status" value="1"/>
</dbReference>
<feature type="compositionally biased region" description="Low complexity" evidence="10">
    <location>
        <begin position="1"/>
        <end position="17"/>
    </location>
</feature>
<dbReference type="SUPFAM" id="SSF144010">
    <property type="entry name" value="CofE-like"/>
    <property type="match status" value="1"/>
</dbReference>
<dbReference type="Proteomes" id="UP000319375">
    <property type="component" value="Unassembled WGS sequence"/>
</dbReference>
<keyword evidence="6" id="KW-0560">Oxidoreductase</keyword>
<keyword evidence="1 13" id="KW-0436">Ligase</keyword>
<accession>A0A5C5S1J8</accession>
<dbReference type="InterPro" id="IPR000415">
    <property type="entry name" value="Nitroreductase-like"/>
</dbReference>
<evidence type="ECO:0000256" key="9">
    <source>
        <dbReference type="ARBA" id="ARBA00023268"/>
    </source>
</evidence>
<keyword evidence="8" id="KW-0464">Manganese</keyword>
<gene>
    <name evidence="13" type="ORF">FK530_10310</name>
</gene>
<evidence type="ECO:0000256" key="8">
    <source>
        <dbReference type="ARBA" id="ARBA00023211"/>
    </source>
</evidence>
<dbReference type="InterPro" id="IPR019943">
    <property type="entry name" value="F420_FbiB_C"/>
</dbReference>
<reference evidence="13 14" key="1">
    <citation type="submission" date="2019-06" db="EMBL/GenBank/DDBJ databases">
        <title>Tsukamurella conjunctivitidis sp. nov., Tsukamurella assacharolytica sp. nov. and Tsukamurella sputae sp. nov. isolated from patients with conjunctivitis, bacteraemia (lymphoma) and respiratory infection (sputum) in Hong Kong.</title>
        <authorList>
            <person name="Teng J.L.L."/>
            <person name="Lee H.H."/>
            <person name="Fong J.Y.H."/>
            <person name="Fok K.M.N."/>
            <person name="Lau S.K.P."/>
            <person name="Woo P.C.Y."/>
        </authorList>
    </citation>
    <scope>NUCLEOTIDE SEQUENCE [LARGE SCALE GENOMIC DNA]</scope>
    <source>
        <strain evidence="13 14">HKU72</strain>
    </source>
</reference>
<evidence type="ECO:0000256" key="3">
    <source>
        <dbReference type="ARBA" id="ARBA00022741"/>
    </source>
</evidence>
<evidence type="ECO:0000256" key="1">
    <source>
        <dbReference type="ARBA" id="ARBA00022598"/>
    </source>
</evidence>
<keyword evidence="5" id="KW-0630">Potassium</keyword>
<dbReference type="GO" id="GO:0005525">
    <property type="term" value="F:GTP binding"/>
    <property type="evidence" value="ECO:0007669"/>
    <property type="project" value="UniProtKB-KW"/>
</dbReference>
<dbReference type="EMBL" id="VIGX01000004">
    <property type="protein sequence ID" value="TWS29189.1"/>
    <property type="molecule type" value="Genomic_DNA"/>
</dbReference>
<evidence type="ECO:0000256" key="7">
    <source>
        <dbReference type="ARBA" id="ARBA00023134"/>
    </source>
</evidence>
<proteinExistence type="inferred from homology"/>